<dbReference type="EMBL" id="AECV01000013">
    <property type="protein sequence ID" value="EFW30034.1"/>
    <property type="molecule type" value="Genomic_DNA"/>
</dbReference>
<dbReference type="InterPro" id="IPR021707">
    <property type="entry name" value="DUF3290"/>
</dbReference>
<accession>E7N1D3</accession>
<dbReference type="STRING" id="749551.HMPREF9555_00786"/>
<dbReference type="Pfam" id="PF11694">
    <property type="entry name" value="DUF3290"/>
    <property type="match status" value="1"/>
</dbReference>
<sequence>MQFYTYAYVVQRSQISDAVQYVLSFLALAALLFVIFKYLRSRFVSRYRDLIVILLLTVLFLGGVQYSGYTQTRSDREQTSRMALFLHRIADDLGVTVNEVRTNSTNLKQGMIVSVHGTYYTVTFNADFTSFRYDRTHLMSRDVQIVDKED</sequence>
<evidence type="ECO:0000256" key="1">
    <source>
        <dbReference type="SAM" id="Phobius"/>
    </source>
</evidence>
<organism evidence="2 3">
    <name type="scientific">Selenomonas artemidis F0399</name>
    <dbReference type="NCBI Taxonomy" id="749551"/>
    <lineage>
        <taxon>Bacteria</taxon>
        <taxon>Bacillati</taxon>
        <taxon>Bacillota</taxon>
        <taxon>Negativicutes</taxon>
        <taxon>Selenomonadales</taxon>
        <taxon>Selenomonadaceae</taxon>
        <taxon>Selenomonas</taxon>
    </lineage>
</organism>
<evidence type="ECO:0000313" key="3">
    <source>
        <dbReference type="Proteomes" id="UP000004633"/>
    </source>
</evidence>
<dbReference type="Proteomes" id="UP000004633">
    <property type="component" value="Unassembled WGS sequence"/>
</dbReference>
<protein>
    <recommendedName>
        <fullName evidence="4">DUF3290 domain-containing protein</fullName>
    </recommendedName>
</protein>
<feature type="transmembrane region" description="Helical" evidence="1">
    <location>
        <begin position="20"/>
        <end position="39"/>
    </location>
</feature>
<gene>
    <name evidence="2" type="ORF">HMPREF9555_00786</name>
</gene>
<name>E7N1D3_9FIRM</name>
<feature type="transmembrane region" description="Helical" evidence="1">
    <location>
        <begin position="51"/>
        <end position="69"/>
    </location>
</feature>
<evidence type="ECO:0000313" key="2">
    <source>
        <dbReference type="EMBL" id="EFW30034.1"/>
    </source>
</evidence>
<evidence type="ECO:0008006" key="4">
    <source>
        <dbReference type="Google" id="ProtNLM"/>
    </source>
</evidence>
<proteinExistence type="predicted"/>
<keyword evidence="3" id="KW-1185">Reference proteome</keyword>
<keyword evidence="1" id="KW-0812">Transmembrane</keyword>
<keyword evidence="1" id="KW-1133">Transmembrane helix</keyword>
<dbReference type="AlphaFoldDB" id="E7N1D3"/>
<dbReference type="HOGENOM" id="CLU_125416_1_1_9"/>
<reference evidence="2 3" key="1">
    <citation type="submission" date="2010-08" db="EMBL/GenBank/DDBJ databases">
        <authorList>
            <person name="Weinstock G."/>
            <person name="Sodergren E."/>
            <person name="Clifton S."/>
            <person name="Fulton L."/>
            <person name="Fulton B."/>
            <person name="Courtney L."/>
            <person name="Fronick C."/>
            <person name="Harrison M."/>
            <person name="Strong C."/>
            <person name="Farmer C."/>
            <person name="Delahaunty K."/>
            <person name="Markovic C."/>
            <person name="Hall O."/>
            <person name="Minx P."/>
            <person name="Tomlinson C."/>
            <person name="Mitreva M."/>
            <person name="Hou S."/>
            <person name="Chen J."/>
            <person name="Wollam A."/>
            <person name="Pepin K.H."/>
            <person name="Johnson M."/>
            <person name="Bhonagiri V."/>
            <person name="Zhang X."/>
            <person name="Suruliraj S."/>
            <person name="Warren W."/>
            <person name="Chinwalla A."/>
            <person name="Mardis E.R."/>
            <person name="Wilson R.K."/>
        </authorList>
    </citation>
    <scope>NUCLEOTIDE SEQUENCE [LARGE SCALE GENOMIC DNA]</scope>
    <source>
        <strain evidence="2 3">F0399</strain>
    </source>
</reference>
<comment type="caution">
    <text evidence="2">The sequence shown here is derived from an EMBL/GenBank/DDBJ whole genome shotgun (WGS) entry which is preliminary data.</text>
</comment>
<dbReference type="RefSeq" id="WP_009349463.1">
    <property type="nucleotide sequence ID" value="NZ_GL638136.1"/>
</dbReference>
<keyword evidence="1" id="KW-0472">Membrane</keyword>